<evidence type="ECO:0000313" key="3">
    <source>
        <dbReference type="Proteomes" id="UP000733611"/>
    </source>
</evidence>
<evidence type="ECO:0000313" key="2">
    <source>
        <dbReference type="EMBL" id="MBU3845219.1"/>
    </source>
</evidence>
<sequence>MSASKEQLTPAQYEEAVAFFADLSSDFTGWLTEATAFFLRARHVGEEALQRMKQQVEESELADKYHEQVEQSKAAEKADAEASSELASIVIDDVSGVYSSQPKSVAEQEADYQKALERGQAALGDIPYVDDFGIVDGDLEVSLQGVRLLRPQALAASASDDIIKAIFPEQQTSLQLEISEEEFEQMLKRVAALAPVLSAEAVKSDTWQAVLQDSNPFLEEANGAIDVFENNLCKFPLFFYKALHLWLWCQEQNSATEEDITAVKGQLLYLQRLYMAVELFLGFTVAVISEQLHWLQTVQRYEQEGLLQNLPRKSHVSAKTKKANRKKAKQSRAANRKRRH</sequence>
<protein>
    <submittedName>
        <fullName evidence="2">Uncharacterized protein</fullName>
    </submittedName>
</protein>
<dbReference type="AlphaFoldDB" id="A0A948X0I0"/>
<reference evidence="2" key="2">
    <citation type="submission" date="2021-04" db="EMBL/GenBank/DDBJ databases">
        <authorList>
            <person name="Gilroy R."/>
        </authorList>
    </citation>
    <scope>NUCLEOTIDE SEQUENCE</scope>
    <source>
        <strain evidence="2">378</strain>
    </source>
</reference>
<evidence type="ECO:0000256" key="1">
    <source>
        <dbReference type="SAM" id="MobiDB-lite"/>
    </source>
</evidence>
<proteinExistence type="predicted"/>
<gene>
    <name evidence="2" type="ORF">H9847_10235</name>
</gene>
<name>A0A948X0I0_9GAMM</name>
<comment type="caution">
    <text evidence="2">The sequence shown here is derived from an EMBL/GenBank/DDBJ whole genome shotgun (WGS) entry which is preliminary data.</text>
</comment>
<reference evidence="2" key="1">
    <citation type="journal article" date="2021" name="PeerJ">
        <title>Extensive microbial diversity within the chicken gut microbiome revealed by metagenomics and culture.</title>
        <authorList>
            <person name="Gilroy R."/>
            <person name="Ravi A."/>
            <person name="Getino M."/>
            <person name="Pursley I."/>
            <person name="Horton D.L."/>
            <person name="Alikhan N.F."/>
            <person name="Baker D."/>
            <person name="Gharbi K."/>
            <person name="Hall N."/>
            <person name="Watson M."/>
            <person name="Adriaenssens E.M."/>
            <person name="Foster-Nyarko E."/>
            <person name="Jarju S."/>
            <person name="Secka A."/>
            <person name="Antonio M."/>
            <person name="Oren A."/>
            <person name="Chaudhuri R.R."/>
            <person name="La Ragione R."/>
            <person name="Hildebrand F."/>
            <person name="Pallen M.J."/>
        </authorList>
    </citation>
    <scope>NUCLEOTIDE SEQUENCE</scope>
    <source>
        <strain evidence="2">378</strain>
    </source>
</reference>
<feature type="region of interest" description="Disordered" evidence="1">
    <location>
        <begin position="313"/>
        <end position="340"/>
    </location>
</feature>
<dbReference type="Proteomes" id="UP000733611">
    <property type="component" value="Unassembled WGS sequence"/>
</dbReference>
<organism evidence="2 3">
    <name type="scientific">Candidatus Anaerobiospirillum pullicola</name>
    <dbReference type="NCBI Taxonomy" id="2838451"/>
    <lineage>
        <taxon>Bacteria</taxon>
        <taxon>Pseudomonadati</taxon>
        <taxon>Pseudomonadota</taxon>
        <taxon>Gammaproteobacteria</taxon>
        <taxon>Aeromonadales</taxon>
        <taxon>Succinivibrionaceae</taxon>
        <taxon>Anaerobiospirillum</taxon>
    </lineage>
</organism>
<accession>A0A948X0I0</accession>
<dbReference type="EMBL" id="JAHLFE010000210">
    <property type="protein sequence ID" value="MBU3845219.1"/>
    <property type="molecule type" value="Genomic_DNA"/>
</dbReference>